<gene>
    <name evidence="1" type="ORF">J3D65DRAFT_679856</name>
</gene>
<sequence>MDKLPVELVENIVHYLGATAPIHRDLLEASPLVNLASTCKGMKKVCERLQFRGIIVDWKDLPDFLGKFQRLFSRDGNSSEAIQDVPEGLKWTRSFAFVARSETRAVSSPVTEKSIQRAALFLSRVLSKPTELRKLSVTLPDTATRFNFKDAVNAAGGVPVFPLVTELVIDQPSDFLLEHCPNVTSVTILGSLAKATATGILADILSRIAKMEKVEKLEVHYKFCTQQLEIPYMPQIKHFQVVGTMPGKDWRGLYRAAAAMYERMPQLHSLALVVSGLEHAPSMALRKFQTERVAENVTRTFLEEIPHLQQFSLACITYSEEYLHYPKLLSCWEGRRDRNSKIGHYAEGFWLNRRDEIDLGLVRYKLWRPSHEGPP</sequence>
<reference evidence="1 2" key="1">
    <citation type="submission" date="2024-04" db="EMBL/GenBank/DDBJ databases">
        <title>Phyllosticta paracitricarpa is synonymous to the EU quarantine fungus P. citricarpa based on phylogenomic analyses.</title>
        <authorList>
            <consortium name="Lawrence Berkeley National Laboratory"/>
            <person name="Van ingen-buijs V.A."/>
            <person name="Van westerhoven A.C."/>
            <person name="Haridas S."/>
            <person name="Skiadas P."/>
            <person name="Martin F."/>
            <person name="Groenewald J.Z."/>
            <person name="Crous P.W."/>
            <person name="Seidl M.F."/>
        </authorList>
    </citation>
    <scope>NUCLEOTIDE SEQUENCE [LARGE SCALE GENOMIC DNA]</scope>
    <source>
        <strain evidence="1 2">CPC 17464</strain>
    </source>
</reference>
<keyword evidence="2" id="KW-1185">Reference proteome</keyword>
<protein>
    <recommendedName>
        <fullName evidence="3">F-box domain-containing protein</fullName>
    </recommendedName>
</protein>
<dbReference type="Proteomes" id="UP001360953">
    <property type="component" value="Unassembled WGS sequence"/>
</dbReference>
<name>A0ABR1L9T2_9PEZI</name>
<accession>A0ABR1L9T2</accession>
<dbReference type="EMBL" id="JBBPEH010000011">
    <property type="protein sequence ID" value="KAK7531997.1"/>
    <property type="molecule type" value="Genomic_DNA"/>
</dbReference>
<dbReference type="GeneID" id="92036601"/>
<proteinExistence type="predicted"/>
<dbReference type="RefSeq" id="XP_066651667.1">
    <property type="nucleotide sequence ID" value="XM_066803695.1"/>
</dbReference>
<organism evidence="1 2">
    <name type="scientific">Phyllosticta citribraziliensis</name>
    <dbReference type="NCBI Taxonomy" id="989973"/>
    <lineage>
        <taxon>Eukaryota</taxon>
        <taxon>Fungi</taxon>
        <taxon>Dikarya</taxon>
        <taxon>Ascomycota</taxon>
        <taxon>Pezizomycotina</taxon>
        <taxon>Dothideomycetes</taxon>
        <taxon>Dothideomycetes incertae sedis</taxon>
        <taxon>Botryosphaeriales</taxon>
        <taxon>Phyllostictaceae</taxon>
        <taxon>Phyllosticta</taxon>
    </lineage>
</organism>
<evidence type="ECO:0000313" key="2">
    <source>
        <dbReference type="Proteomes" id="UP001360953"/>
    </source>
</evidence>
<evidence type="ECO:0000313" key="1">
    <source>
        <dbReference type="EMBL" id="KAK7531997.1"/>
    </source>
</evidence>
<evidence type="ECO:0008006" key="3">
    <source>
        <dbReference type="Google" id="ProtNLM"/>
    </source>
</evidence>
<comment type="caution">
    <text evidence="1">The sequence shown here is derived from an EMBL/GenBank/DDBJ whole genome shotgun (WGS) entry which is preliminary data.</text>
</comment>